<proteinExistence type="predicted"/>
<dbReference type="InterPro" id="IPR008792">
    <property type="entry name" value="PQQD"/>
</dbReference>
<evidence type="ECO:0000313" key="2">
    <source>
        <dbReference type="EMBL" id="GHG22519.1"/>
    </source>
</evidence>
<dbReference type="AlphaFoldDB" id="A0A919BY04"/>
<accession>A0A919BY04</accession>
<dbReference type="Pfam" id="PF13471">
    <property type="entry name" value="Transglut_core3"/>
    <property type="match status" value="1"/>
</dbReference>
<protein>
    <recommendedName>
        <fullName evidence="1">Microcin J25-processing protein McjB C-terminal domain-containing protein</fullName>
    </recommendedName>
</protein>
<sequence length="238" mass="25596">MSTRPGVHAAPSPDGIALMDVRTGRGRWRFLDPVGARLWQTITDGATPARAIDDLTAYWHSKGADPAQVRTDLTALADDLERADLLQRAAPAAPHDRTEIRFATPVPVSGVQQLAGHVGLFAALLLLRLLPIRIAVAGARAATRLPGRTALPQEAEAAFAAVRRAARLWPGRAACLEESLAAHFAAALTGRRVRWVIGARFVPQGAHAWIEAGTAIIGQDETDRVWPYVPALQVERSN</sequence>
<reference evidence="2" key="1">
    <citation type="journal article" date="2014" name="Int. J. Syst. Evol. Microbiol.">
        <title>Complete genome sequence of Corynebacterium casei LMG S-19264T (=DSM 44701T), isolated from a smear-ripened cheese.</title>
        <authorList>
            <consortium name="US DOE Joint Genome Institute (JGI-PGF)"/>
            <person name="Walter F."/>
            <person name="Albersmeier A."/>
            <person name="Kalinowski J."/>
            <person name="Ruckert C."/>
        </authorList>
    </citation>
    <scope>NUCLEOTIDE SEQUENCE</scope>
    <source>
        <strain evidence="2">JCM 4122</strain>
    </source>
</reference>
<dbReference type="Pfam" id="PF05402">
    <property type="entry name" value="PqqD"/>
    <property type="match status" value="1"/>
</dbReference>
<evidence type="ECO:0000259" key="1">
    <source>
        <dbReference type="Pfam" id="PF13471"/>
    </source>
</evidence>
<dbReference type="RefSeq" id="WP_229915769.1">
    <property type="nucleotide sequence ID" value="NZ_BNBE01000003.1"/>
</dbReference>
<gene>
    <name evidence="2" type="ORF">GCM10017667_68040</name>
</gene>
<dbReference type="InterPro" id="IPR032708">
    <property type="entry name" value="McjB_C"/>
</dbReference>
<name>A0A919BY04_STRFL</name>
<comment type="caution">
    <text evidence="2">The sequence shown here is derived from an EMBL/GenBank/DDBJ whole genome shotgun (WGS) entry which is preliminary data.</text>
</comment>
<dbReference type="Proteomes" id="UP000632849">
    <property type="component" value="Unassembled WGS sequence"/>
</dbReference>
<dbReference type="NCBIfam" id="NF033537">
    <property type="entry name" value="lasso_biosyn_B2"/>
    <property type="match status" value="1"/>
</dbReference>
<reference evidence="2" key="2">
    <citation type="submission" date="2020-09" db="EMBL/GenBank/DDBJ databases">
        <authorList>
            <person name="Sun Q."/>
            <person name="Ohkuma M."/>
        </authorList>
    </citation>
    <scope>NUCLEOTIDE SEQUENCE</scope>
    <source>
        <strain evidence="2">JCM 4122</strain>
    </source>
</reference>
<organism evidence="2 3">
    <name type="scientific">Streptomyces filamentosus</name>
    <name type="common">Streptomyces roseosporus</name>
    <dbReference type="NCBI Taxonomy" id="67294"/>
    <lineage>
        <taxon>Bacteria</taxon>
        <taxon>Bacillati</taxon>
        <taxon>Actinomycetota</taxon>
        <taxon>Actinomycetes</taxon>
        <taxon>Kitasatosporales</taxon>
        <taxon>Streptomycetaceae</taxon>
        <taxon>Streptomyces</taxon>
    </lineage>
</organism>
<dbReference type="InterPro" id="IPR053521">
    <property type="entry name" value="McjB-like"/>
</dbReference>
<dbReference type="EMBL" id="BNBE01000003">
    <property type="protein sequence ID" value="GHG22519.1"/>
    <property type="molecule type" value="Genomic_DNA"/>
</dbReference>
<feature type="domain" description="Microcin J25-processing protein McjB C-terminal" evidence="1">
    <location>
        <begin position="123"/>
        <end position="223"/>
    </location>
</feature>
<keyword evidence="3" id="KW-1185">Reference proteome</keyword>
<evidence type="ECO:0000313" key="3">
    <source>
        <dbReference type="Proteomes" id="UP000632849"/>
    </source>
</evidence>